<dbReference type="GO" id="GO:0004022">
    <property type="term" value="F:alcohol dehydrogenase (NAD+) activity"/>
    <property type="evidence" value="ECO:0007669"/>
    <property type="project" value="TreeGrafter"/>
</dbReference>
<evidence type="ECO:0000313" key="5">
    <source>
        <dbReference type="Proteomes" id="UP000237481"/>
    </source>
</evidence>
<dbReference type="GO" id="GO:0005739">
    <property type="term" value="C:mitochondrion"/>
    <property type="evidence" value="ECO:0007669"/>
    <property type="project" value="TreeGrafter"/>
</dbReference>
<dbReference type="Proteomes" id="UP000237481">
    <property type="component" value="Unassembled WGS sequence"/>
</dbReference>
<dbReference type="Gene3D" id="1.20.1090.10">
    <property type="entry name" value="Dehydroquinate synthase-like - alpha domain"/>
    <property type="match status" value="1"/>
</dbReference>
<dbReference type="EMBL" id="PKSG01000373">
    <property type="protein sequence ID" value="POR35986.1"/>
    <property type="molecule type" value="Genomic_DNA"/>
</dbReference>
<dbReference type="Gene3D" id="3.40.50.1970">
    <property type="match status" value="1"/>
</dbReference>
<dbReference type="SUPFAM" id="SSF56796">
    <property type="entry name" value="Dehydroquinate synthase-like"/>
    <property type="match status" value="1"/>
</dbReference>
<sequence>MSAMPMSKVHRFHPANPLKPKPYISYGVSFHQACAHHVEAFGSSRVYVVVSKSISATPAFESLKSSLGTTKIAGIRCGIAPHTPWEDVFELARDIESTEADLIITVGGSSITDAVKLARLFIPNGVSTQEDVENLFKRIKDDEHVKAATIPVINVPTTLSGSEFTSAGGATNMRAGHKKRVTMHPSMYADVVVLDPKLSVTTPARFWLSTGIRAVDHFIEGMYGNVAELFAAMRKELGNELDEEELLRDITGALRSLLANLLRTRDDWTDENARLQTFLAVKECPRAGHNGIGASHGIGHQLGPLGVGHGETSCIILPWVLRHNWRHGDDKLRSRLGLAMDAFWEEESVAEVLRAAGLSRQDADLGDVLGAYINALGLPRNLGLFNIGQGQFEKLATNAMTDRCTLLNPVKLDKEAVIEILGKAA</sequence>
<keyword evidence="1" id="KW-0560">Oxidoreductase</keyword>
<evidence type="ECO:0000313" key="4">
    <source>
        <dbReference type="EMBL" id="POR35986.1"/>
    </source>
</evidence>
<feature type="domain" description="Alcohol dehydrogenase iron-type/glycerol dehydrogenase GldA" evidence="2">
    <location>
        <begin position="29"/>
        <end position="196"/>
    </location>
</feature>
<keyword evidence="5" id="KW-1185">Reference proteome</keyword>
<dbReference type="InterPro" id="IPR039697">
    <property type="entry name" value="Alcohol_dehydrogenase_Fe"/>
</dbReference>
<dbReference type="CDD" id="cd08192">
    <property type="entry name" value="MAR-like"/>
    <property type="match status" value="1"/>
</dbReference>
<proteinExistence type="predicted"/>
<dbReference type="Pfam" id="PF25137">
    <property type="entry name" value="ADH_Fe_C"/>
    <property type="match status" value="1"/>
</dbReference>
<comment type="caution">
    <text evidence="4">The sequence shown here is derived from an EMBL/GenBank/DDBJ whole genome shotgun (WGS) entry which is preliminary data.</text>
</comment>
<dbReference type="PANTHER" id="PTHR11496">
    <property type="entry name" value="ALCOHOL DEHYDROGENASE"/>
    <property type="match status" value="1"/>
</dbReference>
<accession>A0A2S4L0L6</accession>
<dbReference type="AlphaFoldDB" id="A0A2S4L0L6"/>
<gene>
    <name evidence="4" type="ORF">TPAR_03802</name>
</gene>
<evidence type="ECO:0000259" key="2">
    <source>
        <dbReference type="Pfam" id="PF00465"/>
    </source>
</evidence>
<organism evidence="4 5">
    <name type="scientific">Tolypocladium paradoxum</name>
    <dbReference type="NCBI Taxonomy" id="94208"/>
    <lineage>
        <taxon>Eukaryota</taxon>
        <taxon>Fungi</taxon>
        <taxon>Dikarya</taxon>
        <taxon>Ascomycota</taxon>
        <taxon>Pezizomycotina</taxon>
        <taxon>Sordariomycetes</taxon>
        <taxon>Hypocreomycetidae</taxon>
        <taxon>Hypocreales</taxon>
        <taxon>Ophiocordycipitaceae</taxon>
        <taxon>Tolypocladium</taxon>
    </lineage>
</organism>
<dbReference type="InterPro" id="IPR056798">
    <property type="entry name" value="ADH_Fe_C"/>
</dbReference>
<reference evidence="4 5" key="1">
    <citation type="submission" date="2018-01" db="EMBL/GenBank/DDBJ databases">
        <title>Harnessing the power of phylogenomics to disentangle the directionality and signatures of interkingdom host jumping in the parasitic fungal genus Tolypocladium.</title>
        <authorList>
            <person name="Quandt C.A."/>
            <person name="Patterson W."/>
            <person name="Spatafora J.W."/>
        </authorList>
    </citation>
    <scope>NUCLEOTIDE SEQUENCE [LARGE SCALE GENOMIC DNA]</scope>
    <source>
        <strain evidence="4 5">NRBC 100945</strain>
    </source>
</reference>
<dbReference type="GO" id="GO:0046872">
    <property type="term" value="F:metal ion binding"/>
    <property type="evidence" value="ECO:0007669"/>
    <property type="project" value="InterPro"/>
</dbReference>
<feature type="domain" description="Fe-containing alcohol dehydrogenase-like C-terminal" evidence="3">
    <location>
        <begin position="253"/>
        <end position="424"/>
    </location>
</feature>
<evidence type="ECO:0000256" key="1">
    <source>
        <dbReference type="ARBA" id="ARBA00023002"/>
    </source>
</evidence>
<dbReference type="OrthoDB" id="339764at2759"/>
<dbReference type="PANTHER" id="PTHR11496:SF107">
    <property type="entry name" value="ALCOHOL DEHYDROGENASE, PUTATIVE (AFU_ORTHOLOGUE AFUA_1G06800)-RELATED"/>
    <property type="match status" value="1"/>
</dbReference>
<dbReference type="Pfam" id="PF00465">
    <property type="entry name" value="Fe-ADH"/>
    <property type="match status" value="1"/>
</dbReference>
<dbReference type="STRING" id="94208.A0A2S4L0L6"/>
<protein>
    <submittedName>
        <fullName evidence="4">Uncharacterized protein</fullName>
    </submittedName>
</protein>
<dbReference type="InterPro" id="IPR001670">
    <property type="entry name" value="ADH_Fe/GldA"/>
</dbReference>
<name>A0A2S4L0L6_9HYPO</name>
<evidence type="ECO:0000259" key="3">
    <source>
        <dbReference type="Pfam" id="PF25137"/>
    </source>
</evidence>